<evidence type="ECO:0000259" key="6">
    <source>
        <dbReference type="SMART" id="SM00670"/>
    </source>
</evidence>
<keyword evidence="2 5" id="KW-0540">Nuclease</keyword>
<proteinExistence type="inferred from homology"/>
<dbReference type="STRING" id="1795632.TH606_01835"/>
<keyword evidence="4 5" id="KW-0378">Hydrolase</keyword>
<dbReference type="CDD" id="cd09854">
    <property type="entry name" value="PIN_VapC-like"/>
    <property type="match status" value="1"/>
</dbReference>
<evidence type="ECO:0000313" key="8">
    <source>
        <dbReference type="Proteomes" id="UP000076964"/>
    </source>
</evidence>
<keyword evidence="5" id="KW-0800">Toxin</keyword>
<dbReference type="GO" id="GO:0016075">
    <property type="term" value="P:rRNA catabolic process"/>
    <property type="evidence" value="ECO:0007669"/>
    <property type="project" value="TreeGrafter"/>
</dbReference>
<dbReference type="InterPro" id="IPR039018">
    <property type="entry name" value="VapC20-like"/>
</dbReference>
<dbReference type="GO" id="GO:0016787">
    <property type="term" value="F:hydrolase activity"/>
    <property type="evidence" value="ECO:0007669"/>
    <property type="project" value="UniProtKB-KW"/>
</dbReference>
<dbReference type="InterPro" id="IPR022907">
    <property type="entry name" value="VapC_family"/>
</dbReference>
<comment type="cofactor">
    <cofactor evidence="5">
        <name>Mg(2+)</name>
        <dbReference type="ChEBI" id="CHEBI:18420"/>
    </cofactor>
</comment>
<dbReference type="PANTHER" id="PTHR42188:SF1">
    <property type="entry name" value="23S RRNA-SPECIFIC ENDONUCLEASE VAPC20"/>
    <property type="match status" value="1"/>
</dbReference>
<comment type="caution">
    <text evidence="7">The sequence shown here is derived from an EMBL/GenBank/DDBJ whole genome shotgun (WGS) entry which is preliminary data.</text>
</comment>
<dbReference type="SUPFAM" id="SSF88723">
    <property type="entry name" value="PIN domain-like"/>
    <property type="match status" value="1"/>
</dbReference>
<dbReference type="GO" id="GO:0000287">
    <property type="term" value="F:magnesium ion binding"/>
    <property type="evidence" value="ECO:0007669"/>
    <property type="project" value="UniProtKB-UniRule"/>
</dbReference>
<evidence type="ECO:0000256" key="5">
    <source>
        <dbReference type="HAMAP-Rule" id="MF_00265"/>
    </source>
</evidence>
<sequence length="137" mass="16013">MKERAVLDTSFLVACLCERDVHHRRAREIFRETLRDLHPIVPDVIYGEAVSVLARRSREWGFEFGQALRELRAICPRPARFAVYLLEEFDDIIRLVEDTEGRLNFNDALIVVGAREERIKKIVSFDSDFDGYMERIG</sequence>
<organism evidence="7 8">
    <name type="scientific">Thermodesulfatator autotrophicus</name>
    <dbReference type="NCBI Taxonomy" id="1795632"/>
    <lineage>
        <taxon>Bacteria</taxon>
        <taxon>Pseudomonadati</taxon>
        <taxon>Thermodesulfobacteriota</taxon>
        <taxon>Thermodesulfobacteria</taxon>
        <taxon>Thermodesulfobacteriales</taxon>
        <taxon>Thermodesulfatatoraceae</taxon>
        <taxon>Thermodesulfatator</taxon>
    </lineage>
</organism>
<name>A0A177EBT9_9BACT</name>
<dbReference type="RefSeq" id="WP_068540989.1">
    <property type="nucleotide sequence ID" value="NZ_LSFI01000005.1"/>
</dbReference>
<dbReference type="HAMAP" id="MF_00265">
    <property type="entry name" value="VapC_Nob1"/>
    <property type="match status" value="1"/>
</dbReference>
<feature type="binding site" evidence="5">
    <location>
        <position position="8"/>
    </location>
    <ligand>
        <name>Mg(2+)</name>
        <dbReference type="ChEBI" id="CHEBI:18420"/>
    </ligand>
</feature>
<dbReference type="EMBL" id="LSFI01000005">
    <property type="protein sequence ID" value="OAG28469.1"/>
    <property type="molecule type" value="Genomic_DNA"/>
</dbReference>
<reference evidence="7 8" key="1">
    <citation type="submission" date="2016-02" db="EMBL/GenBank/DDBJ databases">
        <title>Draft genome sequence of Thermodesulfatator sp. S606.</title>
        <authorList>
            <person name="Lai Q."/>
            <person name="Cao J."/>
            <person name="Dupont S."/>
            <person name="Shao Z."/>
            <person name="Jebbar M."/>
            <person name="Alain K."/>
        </authorList>
    </citation>
    <scope>NUCLEOTIDE SEQUENCE [LARGE SCALE GENOMIC DNA]</scope>
    <source>
        <strain evidence="7 8">S606</strain>
    </source>
</reference>
<accession>A0A177EBT9</accession>
<dbReference type="EC" id="3.1.-.-" evidence="5"/>
<keyword evidence="1 5" id="KW-1277">Toxin-antitoxin system</keyword>
<dbReference type="SMART" id="SM00670">
    <property type="entry name" value="PINc"/>
    <property type="match status" value="1"/>
</dbReference>
<dbReference type="InterPro" id="IPR002716">
    <property type="entry name" value="PIN_dom"/>
</dbReference>
<dbReference type="GO" id="GO:0090729">
    <property type="term" value="F:toxin activity"/>
    <property type="evidence" value="ECO:0007669"/>
    <property type="project" value="UniProtKB-KW"/>
</dbReference>
<dbReference type="AlphaFoldDB" id="A0A177EBT9"/>
<evidence type="ECO:0000256" key="1">
    <source>
        <dbReference type="ARBA" id="ARBA00022649"/>
    </source>
</evidence>
<comment type="function">
    <text evidence="5">Toxic component of a toxin-antitoxin (TA) system. An RNase.</text>
</comment>
<keyword evidence="5" id="KW-0460">Magnesium</keyword>
<dbReference type="PANTHER" id="PTHR42188">
    <property type="entry name" value="23S RRNA-SPECIFIC ENDONUCLEASE VAPC20"/>
    <property type="match status" value="1"/>
</dbReference>
<gene>
    <name evidence="5" type="primary">vapC</name>
    <name evidence="7" type="ORF">TH606_01835</name>
</gene>
<keyword evidence="8" id="KW-1185">Reference proteome</keyword>
<feature type="binding site" evidence="5">
    <location>
        <position position="107"/>
    </location>
    <ligand>
        <name>Mg(2+)</name>
        <dbReference type="ChEBI" id="CHEBI:18420"/>
    </ligand>
</feature>
<comment type="similarity">
    <text evidence="5">Belongs to the PINc/VapC protein family.</text>
</comment>
<evidence type="ECO:0000313" key="7">
    <source>
        <dbReference type="EMBL" id="OAG28469.1"/>
    </source>
</evidence>
<dbReference type="Pfam" id="PF01850">
    <property type="entry name" value="PIN"/>
    <property type="match status" value="1"/>
</dbReference>
<dbReference type="InterPro" id="IPR029060">
    <property type="entry name" value="PIN-like_dom_sf"/>
</dbReference>
<keyword evidence="3 5" id="KW-0479">Metal-binding</keyword>
<protein>
    <recommendedName>
        <fullName evidence="5">Ribonuclease VapC</fullName>
        <shortName evidence="5">RNase VapC</shortName>
        <ecNumber evidence="5">3.1.-.-</ecNumber>
    </recommendedName>
    <alternativeName>
        <fullName evidence="5">Toxin VapC</fullName>
    </alternativeName>
</protein>
<dbReference type="Gene3D" id="3.40.50.1010">
    <property type="entry name" value="5'-nuclease"/>
    <property type="match status" value="1"/>
</dbReference>
<evidence type="ECO:0000256" key="4">
    <source>
        <dbReference type="ARBA" id="ARBA00022801"/>
    </source>
</evidence>
<dbReference type="OrthoDB" id="196926at2"/>
<dbReference type="GO" id="GO:0004521">
    <property type="term" value="F:RNA endonuclease activity"/>
    <property type="evidence" value="ECO:0007669"/>
    <property type="project" value="InterPro"/>
</dbReference>
<feature type="domain" description="PIN" evidence="6">
    <location>
        <begin position="3"/>
        <end position="131"/>
    </location>
</feature>
<dbReference type="Proteomes" id="UP000076964">
    <property type="component" value="Unassembled WGS sequence"/>
</dbReference>
<evidence type="ECO:0000256" key="3">
    <source>
        <dbReference type="ARBA" id="ARBA00022723"/>
    </source>
</evidence>
<evidence type="ECO:0000256" key="2">
    <source>
        <dbReference type="ARBA" id="ARBA00022722"/>
    </source>
</evidence>